<dbReference type="RefSeq" id="WP_304544615.1">
    <property type="nucleotide sequence ID" value="NZ_JARPTC010000022.1"/>
</dbReference>
<dbReference type="GO" id="GO:0015276">
    <property type="term" value="F:ligand-gated monoatomic ion channel activity"/>
    <property type="evidence" value="ECO:0007669"/>
    <property type="project" value="InterPro"/>
</dbReference>
<protein>
    <submittedName>
        <fullName evidence="8">Amino acid ABC transporter substrate-binding protein</fullName>
    </submittedName>
</protein>
<feature type="domain" description="Solute-binding protein family 3/N-terminal" evidence="6">
    <location>
        <begin position="51"/>
        <end position="271"/>
    </location>
</feature>
<sequence length="277" mass="30431">MKKKGLWLLVLILSLTLVVTGCGGGTENEKAAEPAKQGEKNTWELIQEKGVLVAGLDDTFAPMGYRDENNNLIGFDIDMGEELGKRLGVKIEWQPTQWDGVILALDSKRFDIILSGMTVTEKRKESINFSTPYVNDGLVMVVKKGTTGFNTAEDLMDKVVGTQAGSSGEEAVKKMEGLKDTKLYKTYPDAFNDLQVGRIPVVVCDAMTAGHYLGKRADTFEVVGDQLTKEPMAIGIRKSDPELKEAIDKALAEMQKDGTLTAISMKWFQKDITTQAE</sequence>
<dbReference type="SUPFAM" id="SSF53850">
    <property type="entry name" value="Periplasmic binding protein-like II"/>
    <property type="match status" value="1"/>
</dbReference>
<evidence type="ECO:0000256" key="5">
    <source>
        <dbReference type="SAM" id="SignalP"/>
    </source>
</evidence>
<proteinExistence type="inferred from homology"/>
<evidence type="ECO:0000256" key="2">
    <source>
        <dbReference type="ARBA" id="ARBA00010333"/>
    </source>
</evidence>
<evidence type="ECO:0000313" key="9">
    <source>
        <dbReference type="Proteomes" id="UP001172911"/>
    </source>
</evidence>
<evidence type="ECO:0000259" key="7">
    <source>
        <dbReference type="SMART" id="SM00079"/>
    </source>
</evidence>
<dbReference type="InterPro" id="IPR001320">
    <property type="entry name" value="Iontro_rcpt_C"/>
</dbReference>
<dbReference type="PROSITE" id="PS01039">
    <property type="entry name" value="SBP_BACTERIAL_3"/>
    <property type="match status" value="1"/>
</dbReference>
<keyword evidence="3 5" id="KW-0732">Signal</keyword>
<feature type="chain" id="PRO_5043712279" evidence="5">
    <location>
        <begin position="22"/>
        <end position="277"/>
    </location>
</feature>
<dbReference type="AlphaFoldDB" id="A0AAW7ZH24"/>
<comment type="subcellular location">
    <subcellularLocation>
        <location evidence="1">Cell envelope</location>
    </subcellularLocation>
</comment>
<dbReference type="InterPro" id="IPR018313">
    <property type="entry name" value="SBP_3_CS"/>
</dbReference>
<dbReference type="EMBL" id="JARPTC010000022">
    <property type="protein sequence ID" value="MDO7788563.1"/>
    <property type="molecule type" value="Genomic_DNA"/>
</dbReference>
<name>A0AAW7ZH24_9FIRM</name>
<keyword evidence="9" id="KW-1185">Reference proteome</keyword>
<reference evidence="8" key="1">
    <citation type="journal article" date="2023" name="J. Hazard. Mater.">
        <title>Anaerobic biodegradation of pyrene and benzo[a]pyrene by a new sulfate-reducing Desulforamulus aquiferis strain DSA.</title>
        <authorList>
            <person name="Zhang Z."/>
            <person name="Sun J."/>
            <person name="Gong X."/>
            <person name="Wang C."/>
            <person name="Wang H."/>
        </authorList>
    </citation>
    <scope>NUCLEOTIDE SEQUENCE</scope>
    <source>
        <strain evidence="8">DSA</strain>
    </source>
</reference>
<dbReference type="GO" id="GO:0016020">
    <property type="term" value="C:membrane"/>
    <property type="evidence" value="ECO:0007669"/>
    <property type="project" value="InterPro"/>
</dbReference>
<accession>A0AAW7ZH24</accession>
<comment type="similarity">
    <text evidence="2 4">Belongs to the bacterial solute-binding protein 3 family.</text>
</comment>
<dbReference type="InterPro" id="IPR001638">
    <property type="entry name" value="Solute-binding_3/MltF_N"/>
</dbReference>
<evidence type="ECO:0000313" key="8">
    <source>
        <dbReference type="EMBL" id="MDO7788563.1"/>
    </source>
</evidence>
<feature type="domain" description="Ionotropic glutamate receptor C-terminal" evidence="7">
    <location>
        <begin position="48"/>
        <end position="270"/>
    </location>
</feature>
<evidence type="ECO:0000259" key="6">
    <source>
        <dbReference type="SMART" id="SM00062"/>
    </source>
</evidence>
<evidence type="ECO:0000256" key="4">
    <source>
        <dbReference type="RuleBase" id="RU003744"/>
    </source>
</evidence>
<dbReference type="PANTHER" id="PTHR35936">
    <property type="entry name" value="MEMBRANE-BOUND LYTIC MUREIN TRANSGLYCOSYLASE F"/>
    <property type="match status" value="1"/>
</dbReference>
<comment type="caution">
    <text evidence="8">The sequence shown here is derived from an EMBL/GenBank/DDBJ whole genome shotgun (WGS) entry which is preliminary data.</text>
</comment>
<dbReference type="Gene3D" id="3.40.190.10">
    <property type="entry name" value="Periplasmic binding protein-like II"/>
    <property type="match status" value="2"/>
</dbReference>
<evidence type="ECO:0000256" key="1">
    <source>
        <dbReference type="ARBA" id="ARBA00004196"/>
    </source>
</evidence>
<feature type="signal peptide" evidence="5">
    <location>
        <begin position="1"/>
        <end position="21"/>
    </location>
</feature>
<evidence type="ECO:0000256" key="3">
    <source>
        <dbReference type="ARBA" id="ARBA00022729"/>
    </source>
</evidence>
<dbReference type="SMART" id="SM00062">
    <property type="entry name" value="PBPb"/>
    <property type="match status" value="1"/>
</dbReference>
<dbReference type="CDD" id="cd00996">
    <property type="entry name" value="PBP2_AatB_like"/>
    <property type="match status" value="1"/>
</dbReference>
<gene>
    <name evidence="8" type="ORF">P6N53_15150</name>
</gene>
<dbReference type="SMART" id="SM00079">
    <property type="entry name" value="PBPe"/>
    <property type="match status" value="1"/>
</dbReference>
<reference evidence="8" key="2">
    <citation type="submission" date="2023-03" db="EMBL/GenBank/DDBJ databases">
        <authorList>
            <person name="Zhang Z."/>
        </authorList>
    </citation>
    <scope>NUCLEOTIDE SEQUENCE</scope>
    <source>
        <strain evidence="8">DSA</strain>
    </source>
</reference>
<dbReference type="PANTHER" id="PTHR35936:SF34">
    <property type="entry name" value="ABC TRANSPORTER EXTRACELLULAR-BINDING PROTEIN YCKB-RELATED"/>
    <property type="match status" value="1"/>
</dbReference>
<dbReference type="Pfam" id="PF00497">
    <property type="entry name" value="SBP_bac_3"/>
    <property type="match status" value="1"/>
</dbReference>
<dbReference type="GO" id="GO:0030313">
    <property type="term" value="C:cell envelope"/>
    <property type="evidence" value="ECO:0007669"/>
    <property type="project" value="UniProtKB-SubCell"/>
</dbReference>
<dbReference type="PROSITE" id="PS51257">
    <property type="entry name" value="PROKAR_LIPOPROTEIN"/>
    <property type="match status" value="1"/>
</dbReference>
<dbReference type="Proteomes" id="UP001172911">
    <property type="component" value="Unassembled WGS sequence"/>
</dbReference>
<organism evidence="8 9">
    <name type="scientific">Desulforamulus aquiferis</name>
    <dbReference type="NCBI Taxonomy" id="1397668"/>
    <lineage>
        <taxon>Bacteria</taxon>
        <taxon>Bacillati</taxon>
        <taxon>Bacillota</taxon>
        <taxon>Clostridia</taxon>
        <taxon>Eubacteriales</taxon>
        <taxon>Peptococcaceae</taxon>
        <taxon>Desulforamulus</taxon>
    </lineage>
</organism>